<reference evidence="2" key="1">
    <citation type="submission" date="2016-05" db="EMBL/GenBank/DDBJ databases">
        <authorList>
            <person name="Lavstsen T."/>
            <person name="Jespersen J.S."/>
        </authorList>
    </citation>
    <scope>NUCLEOTIDE SEQUENCE</scope>
    <source>
        <tissue evidence="2">Brain</tissue>
    </source>
</reference>
<dbReference type="EMBL" id="HAEH01019963">
    <property type="protein sequence ID" value="SBS10040.1"/>
    <property type="molecule type" value="Transcribed_RNA"/>
</dbReference>
<organism evidence="2">
    <name type="scientific">Nothobranchius rachovii</name>
    <name type="common">bluefin notho</name>
    <dbReference type="NCBI Taxonomy" id="451742"/>
    <lineage>
        <taxon>Eukaryota</taxon>
        <taxon>Metazoa</taxon>
        <taxon>Chordata</taxon>
        <taxon>Craniata</taxon>
        <taxon>Vertebrata</taxon>
        <taxon>Euteleostomi</taxon>
        <taxon>Actinopterygii</taxon>
        <taxon>Neopterygii</taxon>
        <taxon>Teleostei</taxon>
        <taxon>Neoteleostei</taxon>
        <taxon>Acanthomorphata</taxon>
        <taxon>Ovalentaria</taxon>
        <taxon>Atherinomorphae</taxon>
        <taxon>Cyprinodontiformes</taxon>
        <taxon>Nothobranchiidae</taxon>
        <taxon>Nothobranchius</taxon>
    </lineage>
</organism>
<protein>
    <submittedName>
        <fullName evidence="2">Uncharacterized protein</fullName>
    </submittedName>
</protein>
<feature type="region of interest" description="Disordered" evidence="1">
    <location>
        <begin position="44"/>
        <end position="63"/>
    </location>
</feature>
<dbReference type="AlphaFoldDB" id="A0A1A8RVC7"/>
<evidence type="ECO:0000256" key="1">
    <source>
        <dbReference type="SAM" id="MobiDB-lite"/>
    </source>
</evidence>
<name>A0A1A8RVC7_9TELE</name>
<sequence length="86" mass="9960">KPPSISESIEDKTWQQRSGYSLQYPHLNPTDHLWRKLKVSISQQQPQNISSREHLRTSTGQRPSYSVCQAGEDPQLKFDLCYCQPT</sequence>
<reference evidence="2" key="2">
    <citation type="submission" date="2016-06" db="EMBL/GenBank/DDBJ databases">
        <title>The genome of a short-lived fish provides insights into sex chromosome evolution and the genetic control of aging.</title>
        <authorList>
            <person name="Reichwald K."/>
            <person name="Felder M."/>
            <person name="Petzold A."/>
            <person name="Koch P."/>
            <person name="Groth M."/>
            <person name="Platzer M."/>
        </authorList>
    </citation>
    <scope>NUCLEOTIDE SEQUENCE</scope>
    <source>
        <tissue evidence="2">Brain</tissue>
    </source>
</reference>
<evidence type="ECO:0000313" key="2">
    <source>
        <dbReference type="EMBL" id="SBS10040.1"/>
    </source>
</evidence>
<accession>A0A1A8RVC7</accession>
<proteinExistence type="predicted"/>
<gene>
    <name evidence="2" type="primary">Nfu_g_1_025678</name>
</gene>
<feature type="non-terminal residue" evidence="2">
    <location>
        <position position="86"/>
    </location>
</feature>
<feature type="non-terminal residue" evidence="2">
    <location>
        <position position="1"/>
    </location>
</feature>